<dbReference type="Pfam" id="PF01047">
    <property type="entry name" value="MarR"/>
    <property type="match status" value="1"/>
</dbReference>
<dbReference type="SMART" id="SM00347">
    <property type="entry name" value="HTH_MARR"/>
    <property type="match status" value="1"/>
</dbReference>
<dbReference type="Proteomes" id="UP000215383">
    <property type="component" value="Chromosome 1"/>
</dbReference>
<protein>
    <submittedName>
        <fullName evidence="5">Salmolysin</fullName>
    </submittedName>
</protein>
<feature type="domain" description="HTH marR-type" evidence="4">
    <location>
        <begin position="14"/>
        <end position="145"/>
    </location>
</feature>
<dbReference type="GO" id="GO:0003700">
    <property type="term" value="F:DNA-binding transcription factor activity"/>
    <property type="evidence" value="ECO:0007669"/>
    <property type="project" value="InterPro"/>
</dbReference>
<dbReference type="RefSeq" id="WP_231922709.1">
    <property type="nucleotide sequence ID" value="NZ_CALXYH010000008.1"/>
</dbReference>
<evidence type="ECO:0000256" key="3">
    <source>
        <dbReference type="ARBA" id="ARBA00023163"/>
    </source>
</evidence>
<dbReference type="GeneID" id="78506700"/>
<sequence length="151" mass="17446">MITISISEEKLEQASKLVHQLYQTTRAMSKSINRALDSTNIYGSEWIILKTIRTQGTMTQTVLANCLNIEPAAISKTLRQLEKKHLITRQSGTDKREKYIYLTPLALEQYDTWHQIIKQNSKRVFEAVNESEQATLMKLLGKIRQHINDDN</sequence>
<keyword evidence="1" id="KW-0805">Transcription regulation</keyword>
<evidence type="ECO:0000313" key="5">
    <source>
        <dbReference type="EMBL" id="SNU96963.1"/>
    </source>
</evidence>
<proteinExistence type="predicted"/>
<evidence type="ECO:0000256" key="2">
    <source>
        <dbReference type="ARBA" id="ARBA00023125"/>
    </source>
</evidence>
<dbReference type="PROSITE" id="PS50995">
    <property type="entry name" value="HTH_MARR_2"/>
    <property type="match status" value="1"/>
</dbReference>
<name>A0A239TJY4_9FIRM</name>
<dbReference type="eggNOG" id="COG1846">
    <property type="taxonomic scope" value="Bacteria"/>
</dbReference>
<dbReference type="PANTHER" id="PTHR42756:SF1">
    <property type="entry name" value="TRANSCRIPTIONAL REPRESSOR OF EMRAB OPERON"/>
    <property type="match status" value="1"/>
</dbReference>
<dbReference type="EMBL" id="LT906446">
    <property type="protein sequence ID" value="SNU96963.1"/>
    <property type="molecule type" value="Genomic_DNA"/>
</dbReference>
<keyword evidence="6" id="KW-1185">Reference proteome</keyword>
<evidence type="ECO:0000313" key="6">
    <source>
        <dbReference type="Proteomes" id="UP000215383"/>
    </source>
</evidence>
<dbReference type="InterPro" id="IPR036390">
    <property type="entry name" value="WH_DNA-bd_sf"/>
</dbReference>
<dbReference type="AlphaFoldDB" id="A0A239TJY4"/>
<dbReference type="InterPro" id="IPR011991">
    <property type="entry name" value="ArsR-like_HTH"/>
</dbReference>
<evidence type="ECO:0000259" key="4">
    <source>
        <dbReference type="PROSITE" id="PS50995"/>
    </source>
</evidence>
<dbReference type="InterPro" id="IPR000835">
    <property type="entry name" value="HTH_MarR-typ"/>
</dbReference>
<gene>
    <name evidence="5" type="primary">slyA_1</name>
    <name evidence="5" type="ORF">SAMEA4364220_00673</name>
</gene>
<keyword evidence="3" id="KW-0804">Transcription</keyword>
<evidence type="ECO:0000256" key="1">
    <source>
        <dbReference type="ARBA" id="ARBA00023015"/>
    </source>
</evidence>
<organism evidence="5 6">
    <name type="scientific">Megamonas hypermegale</name>
    <dbReference type="NCBI Taxonomy" id="158847"/>
    <lineage>
        <taxon>Bacteria</taxon>
        <taxon>Bacillati</taxon>
        <taxon>Bacillota</taxon>
        <taxon>Negativicutes</taxon>
        <taxon>Selenomonadales</taxon>
        <taxon>Selenomonadaceae</taxon>
        <taxon>Megamonas</taxon>
    </lineage>
</organism>
<dbReference type="PANTHER" id="PTHR42756">
    <property type="entry name" value="TRANSCRIPTIONAL REGULATOR, MARR"/>
    <property type="match status" value="1"/>
</dbReference>
<accession>A0A239TJY4</accession>
<dbReference type="SUPFAM" id="SSF46785">
    <property type="entry name" value="Winged helix' DNA-binding domain"/>
    <property type="match status" value="1"/>
</dbReference>
<keyword evidence="2" id="KW-0238">DNA-binding</keyword>
<reference evidence="5 6" key="1">
    <citation type="submission" date="2017-06" db="EMBL/GenBank/DDBJ databases">
        <authorList>
            <consortium name="Pathogen Informatics"/>
        </authorList>
    </citation>
    <scope>NUCLEOTIDE SEQUENCE [LARGE SCALE GENOMIC DNA]</scope>
    <source>
        <strain evidence="5 6">NCTC10570</strain>
    </source>
</reference>
<dbReference type="Gene3D" id="1.10.10.10">
    <property type="entry name" value="Winged helix-like DNA-binding domain superfamily/Winged helix DNA-binding domain"/>
    <property type="match status" value="1"/>
</dbReference>
<dbReference type="InterPro" id="IPR036388">
    <property type="entry name" value="WH-like_DNA-bd_sf"/>
</dbReference>
<dbReference type="GO" id="GO:0003677">
    <property type="term" value="F:DNA binding"/>
    <property type="evidence" value="ECO:0007669"/>
    <property type="project" value="UniProtKB-KW"/>
</dbReference>
<dbReference type="CDD" id="cd00090">
    <property type="entry name" value="HTH_ARSR"/>
    <property type="match status" value="1"/>
</dbReference>